<feature type="domain" description="Transposase (putative) gypsy type" evidence="1">
    <location>
        <begin position="75"/>
        <end position="131"/>
    </location>
</feature>
<protein>
    <recommendedName>
        <fullName evidence="1">Transposase (putative) gypsy type domain-containing protein</fullName>
    </recommendedName>
</protein>
<proteinExistence type="predicted"/>
<dbReference type="AlphaFoldDB" id="A0A0K9NQQ9"/>
<dbReference type="Proteomes" id="UP000036987">
    <property type="component" value="Unassembled WGS sequence"/>
</dbReference>
<evidence type="ECO:0000313" key="2">
    <source>
        <dbReference type="EMBL" id="KMZ58948.1"/>
    </source>
</evidence>
<accession>A0A0K9NQQ9</accession>
<organism evidence="2 3">
    <name type="scientific">Zostera marina</name>
    <name type="common">Eelgrass</name>
    <dbReference type="NCBI Taxonomy" id="29655"/>
    <lineage>
        <taxon>Eukaryota</taxon>
        <taxon>Viridiplantae</taxon>
        <taxon>Streptophyta</taxon>
        <taxon>Embryophyta</taxon>
        <taxon>Tracheophyta</taxon>
        <taxon>Spermatophyta</taxon>
        <taxon>Magnoliopsida</taxon>
        <taxon>Liliopsida</taxon>
        <taxon>Zosteraceae</taxon>
        <taxon>Zostera</taxon>
    </lineage>
</organism>
<evidence type="ECO:0000313" key="3">
    <source>
        <dbReference type="Proteomes" id="UP000036987"/>
    </source>
</evidence>
<comment type="caution">
    <text evidence="2">The sequence shown here is derived from an EMBL/GenBank/DDBJ whole genome shotgun (WGS) entry which is preliminary data.</text>
</comment>
<dbReference type="Pfam" id="PF04195">
    <property type="entry name" value="Transposase_28"/>
    <property type="match status" value="1"/>
</dbReference>
<keyword evidence="3" id="KW-1185">Reference proteome</keyword>
<dbReference type="InterPro" id="IPR007321">
    <property type="entry name" value="Transposase_28"/>
</dbReference>
<sequence length="152" mass="16978">MANHAFIEAIDLDGIPSRRNPPSSSTSAKIHSCWSVLLNGRPISTNELILYPLRRTTTSPPDGYTALYIAYSDMKMSIPASLFVLEVLRYTGVALYQLPPFSLDKVLTFKELCHSLGCGVPTIVVFRVFFAYAWKDERVTISARLERCLFGA</sequence>
<name>A0A0K9NQQ9_ZOSMR</name>
<evidence type="ECO:0000259" key="1">
    <source>
        <dbReference type="Pfam" id="PF04195"/>
    </source>
</evidence>
<reference evidence="3" key="1">
    <citation type="journal article" date="2016" name="Nature">
        <title>The genome of the seagrass Zostera marina reveals angiosperm adaptation to the sea.</title>
        <authorList>
            <person name="Olsen J.L."/>
            <person name="Rouze P."/>
            <person name="Verhelst B."/>
            <person name="Lin Y.-C."/>
            <person name="Bayer T."/>
            <person name="Collen J."/>
            <person name="Dattolo E."/>
            <person name="De Paoli E."/>
            <person name="Dittami S."/>
            <person name="Maumus F."/>
            <person name="Michel G."/>
            <person name="Kersting A."/>
            <person name="Lauritano C."/>
            <person name="Lohaus R."/>
            <person name="Toepel M."/>
            <person name="Tonon T."/>
            <person name="Vanneste K."/>
            <person name="Amirebrahimi M."/>
            <person name="Brakel J."/>
            <person name="Bostroem C."/>
            <person name="Chovatia M."/>
            <person name="Grimwood J."/>
            <person name="Jenkins J.W."/>
            <person name="Jueterbock A."/>
            <person name="Mraz A."/>
            <person name="Stam W.T."/>
            <person name="Tice H."/>
            <person name="Bornberg-Bauer E."/>
            <person name="Green P.J."/>
            <person name="Pearson G.A."/>
            <person name="Procaccini G."/>
            <person name="Duarte C.M."/>
            <person name="Schmutz J."/>
            <person name="Reusch T.B.H."/>
            <person name="Van de Peer Y."/>
        </authorList>
    </citation>
    <scope>NUCLEOTIDE SEQUENCE [LARGE SCALE GENOMIC DNA]</scope>
    <source>
        <strain evidence="3">cv. Finnish</strain>
    </source>
</reference>
<dbReference type="EMBL" id="LFYR01001841">
    <property type="protein sequence ID" value="KMZ58948.1"/>
    <property type="molecule type" value="Genomic_DNA"/>
</dbReference>
<gene>
    <name evidence="2" type="ORF">ZOSMA_71G00170</name>
</gene>